<dbReference type="SUPFAM" id="SSF54416">
    <property type="entry name" value="Amine oxidase N-terminal region"/>
    <property type="match status" value="2"/>
</dbReference>
<feature type="modified residue" description="2',4',5'-topaquinone" evidence="8">
    <location>
        <position position="449"/>
    </location>
</feature>
<dbReference type="EMBL" id="JAADJZ010000012">
    <property type="protein sequence ID" value="KAF2871343.1"/>
    <property type="molecule type" value="Genomic_DNA"/>
</dbReference>
<sequence length="730" mass="80380">MRNLVLSVLSFAAYCQRTSAQCSADQPTTSAPRKNVWKALSEAEYTSVAEVLIHKLNLTAVPVLSGRQNIIVQIDLLQPNKSAVLPFLAGYASEPKRYARATVQYQIPEIPYNQEYLVGPFPISNATSVQPLSYPFNNRSPGKTRMASIYAAGAGAASFLENLSSEIEDITRELWNATLAEGTVNGRVGSVLRQEDGRDITWLTFLGTPTTGLDTYTILPLGASVRLDVSSRDWREWSATGWFSDGKFYESTDAFRKAVFTSDFEKPPPNVDGPWASTDKQGEPLPLDELPPPMPVSQGAKRFLVDEKEDFVSWMDFSFYMSTSADLGLSLFDVEYKGKRILYELGLQEALAHYASSDPVISETLYFDTQNGMGAALVPLVSGYDCPSYATYLNATWSKDGGVVTVPNAICVFESDAMHPIRRHSAATYTTVTKNILFTVRTVSTVGNYDYLIEYNFFLDGAIEVSVRASGYITAAYYSGNEEYGFKIHDFLSGAMHDHVLTFKADLDILGEKNSVQKVEFVANTVEYPWAVGQPRNTMKAVKSFITNEADASIDWAYNDAALYSIVNKDTPNKFGEFPGYRVKRSAGATHLTPKDSTLAGNAAHFATSNLYVTRAKDTEPRGADRNNGFDIADPLVDFSKFLDGESLSQEDLVLWFNLGMHHMPHTGDLPNTVMTSAHSAMRLEPLNYLYGDPSVQTSQQVKIDMETGETETFGAVAANCSVELGAGLM</sequence>
<dbReference type="InterPro" id="IPR000269">
    <property type="entry name" value="Cu_amine_oxidase"/>
</dbReference>
<feature type="chain" id="PRO_5028978119" description="Amine oxidase" evidence="11">
    <location>
        <begin position="21"/>
        <end position="730"/>
    </location>
</feature>
<evidence type="ECO:0000256" key="11">
    <source>
        <dbReference type="SAM" id="SignalP"/>
    </source>
</evidence>
<dbReference type="Gene3D" id="3.10.450.40">
    <property type="match status" value="2"/>
</dbReference>
<comment type="cofactor">
    <cofactor evidence="9">
        <name>Cu cation</name>
        <dbReference type="ChEBI" id="CHEBI:23378"/>
    </cofactor>
    <text evidence="9">Contains 1 topaquinone per subunit.</text>
</comment>
<keyword evidence="3 9" id="KW-0479">Metal-binding</keyword>
<keyword evidence="6 9" id="KW-0186">Copper</keyword>
<reference evidence="14 15" key="1">
    <citation type="submission" date="2020-01" db="EMBL/GenBank/DDBJ databases">
        <authorList>
            <consortium name="DOE Joint Genome Institute"/>
            <person name="Haridas S."/>
            <person name="Albert R."/>
            <person name="Binder M."/>
            <person name="Bloem J."/>
            <person name="Labutti K."/>
            <person name="Salamov A."/>
            <person name="Andreopoulos B."/>
            <person name="Baker S.E."/>
            <person name="Barry K."/>
            <person name="Bills G."/>
            <person name="Bluhm B.H."/>
            <person name="Cannon C."/>
            <person name="Castanera R."/>
            <person name="Culley D.E."/>
            <person name="Daum C."/>
            <person name="Ezra D."/>
            <person name="Gonzalez J.B."/>
            <person name="Henrissat B."/>
            <person name="Kuo A."/>
            <person name="Liang C."/>
            <person name="Lipzen A."/>
            <person name="Lutzoni F."/>
            <person name="Magnuson J."/>
            <person name="Mondo S."/>
            <person name="Nolan M."/>
            <person name="Ohm R."/>
            <person name="Pangilinan J."/>
            <person name="Park H.-J.H."/>
            <person name="Ramirez L."/>
            <person name="Alfaro M."/>
            <person name="Sun H."/>
            <person name="Tritt A."/>
            <person name="Yoshinaga Y."/>
            <person name="Zwiers L.-H.L."/>
            <person name="Turgeon B.G."/>
            <person name="Goodwin S.B."/>
            <person name="Spatafora J.W."/>
            <person name="Crous P.W."/>
            <person name="Grigoriev I.V."/>
        </authorList>
    </citation>
    <scope>NUCLEOTIDE SEQUENCE [LARGE SCALE GENOMIC DNA]</scope>
    <source>
        <strain evidence="14 15">CBS 611.86</strain>
    </source>
</reference>
<comment type="PTM">
    <text evidence="8 9">Topaquinone (TPQ) is generated by copper-dependent autoxidation of a specific tyrosyl residue.</text>
</comment>
<accession>A0A7C8MBK5</accession>
<feature type="domain" description="Copper amine oxidase catalytic" evidence="12">
    <location>
        <begin position="298"/>
        <end position="695"/>
    </location>
</feature>
<dbReference type="GO" id="GO:0005507">
    <property type="term" value="F:copper ion binding"/>
    <property type="evidence" value="ECO:0007669"/>
    <property type="project" value="InterPro"/>
</dbReference>
<dbReference type="GO" id="GO:0009308">
    <property type="term" value="P:amine metabolic process"/>
    <property type="evidence" value="ECO:0007669"/>
    <property type="project" value="UniProtKB-UniRule"/>
</dbReference>
<evidence type="ECO:0000259" key="13">
    <source>
        <dbReference type="Pfam" id="PF09248"/>
    </source>
</evidence>
<dbReference type="GO" id="GO:0005886">
    <property type="term" value="C:plasma membrane"/>
    <property type="evidence" value="ECO:0007669"/>
    <property type="project" value="TreeGrafter"/>
</dbReference>
<evidence type="ECO:0000259" key="12">
    <source>
        <dbReference type="Pfam" id="PF01179"/>
    </source>
</evidence>
<evidence type="ECO:0000256" key="4">
    <source>
        <dbReference type="ARBA" id="ARBA00022772"/>
    </source>
</evidence>
<proteinExistence type="inferred from homology"/>
<keyword evidence="4 7" id="KW-0801">TPQ</keyword>
<comment type="cofactor">
    <cofactor evidence="1">
        <name>Cu cation</name>
        <dbReference type="ChEBI" id="CHEBI:23378"/>
    </cofactor>
</comment>
<evidence type="ECO:0000256" key="1">
    <source>
        <dbReference type="ARBA" id="ARBA00001935"/>
    </source>
</evidence>
<dbReference type="Gene3D" id="2.70.98.20">
    <property type="entry name" value="Copper amine oxidase, catalytic domain"/>
    <property type="match status" value="1"/>
</dbReference>
<name>A0A7C8MBK5_9PLEO</name>
<evidence type="ECO:0000256" key="10">
    <source>
        <dbReference type="SAM" id="MobiDB-lite"/>
    </source>
</evidence>
<dbReference type="Pfam" id="PF01179">
    <property type="entry name" value="Cu_amine_oxid"/>
    <property type="match status" value="1"/>
</dbReference>
<dbReference type="GO" id="GO:0048038">
    <property type="term" value="F:quinone binding"/>
    <property type="evidence" value="ECO:0007669"/>
    <property type="project" value="InterPro"/>
</dbReference>
<keyword evidence="11" id="KW-0732">Signal</keyword>
<organism evidence="14 15">
    <name type="scientific">Massariosphaeria phaeospora</name>
    <dbReference type="NCBI Taxonomy" id="100035"/>
    <lineage>
        <taxon>Eukaryota</taxon>
        <taxon>Fungi</taxon>
        <taxon>Dikarya</taxon>
        <taxon>Ascomycota</taxon>
        <taxon>Pezizomycotina</taxon>
        <taxon>Dothideomycetes</taxon>
        <taxon>Pleosporomycetidae</taxon>
        <taxon>Pleosporales</taxon>
        <taxon>Pleosporales incertae sedis</taxon>
        <taxon>Massariosphaeria</taxon>
    </lineage>
</organism>
<keyword evidence="15" id="KW-1185">Reference proteome</keyword>
<evidence type="ECO:0000256" key="7">
    <source>
        <dbReference type="PIRSR" id="PIRSR600269-50"/>
    </source>
</evidence>
<dbReference type="PANTHER" id="PTHR10638:SF20">
    <property type="entry name" value="AMINE OXIDASE"/>
    <property type="match status" value="1"/>
</dbReference>
<evidence type="ECO:0000256" key="6">
    <source>
        <dbReference type="ARBA" id="ARBA00023008"/>
    </source>
</evidence>
<keyword evidence="5 9" id="KW-0560">Oxidoreductase</keyword>
<evidence type="ECO:0000256" key="9">
    <source>
        <dbReference type="RuleBase" id="RU000672"/>
    </source>
</evidence>
<evidence type="ECO:0000313" key="15">
    <source>
        <dbReference type="Proteomes" id="UP000481861"/>
    </source>
</evidence>
<comment type="similarity">
    <text evidence="2 9">Belongs to the copper/topaquinone oxidase family.</text>
</comment>
<dbReference type="PRINTS" id="PR00766">
    <property type="entry name" value="CUDAOXIDASE"/>
</dbReference>
<feature type="region of interest" description="Disordered" evidence="10">
    <location>
        <begin position="266"/>
        <end position="292"/>
    </location>
</feature>
<dbReference type="AlphaFoldDB" id="A0A7C8MBK5"/>
<feature type="signal peptide" evidence="11">
    <location>
        <begin position="1"/>
        <end position="20"/>
    </location>
</feature>
<evidence type="ECO:0000256" key="5">
    <source>
        <dbReference type="ARBA" id="ARBA00023002"/>
    </source>
</evidence>
<feature type="active site" description="Schiff-base intermediate with substrate; via topaquinone" evidence="7">
    <location>
        <position position="449"/>
    </location>
</feature>
<dbReference type="OrthoDB" id="3341590at2759"/>
<dbReference type="InterPro" id="IPR015798">
    <property type="entry name" value="Cu_amine_oxidase_C"/>
</dbReference>
<dbReference type="Proteomes" id="UP000481861">
    <property type="component" value="Unassembled WGS sequence"/>
</dbReference>
<dbReference type="InterPro" id="IPR016182">
    <property type="entry name" value="Cu_amine_oxidase_N-reg"/>
</dbReference>
<feature type="active site" description="Proton acceptor" evidence="7">
    <location>
        <position position="368"/>
    </location>
</feature>
<feature type="domain" description="DUF1965" evidence="13">
    <location>
        <begin position="217"/>
        <end position="283"/>
    </location>
</feature>
<dbReference type="InterPro" id="IPR015328">
    <property type="entry name" value="DUF1965"/>
</dbReference>
<protein>
    <recommendedName>
        <fullName evidence="9">Amine oxidase</fullName>
        <ecNumber evidence="9">1.4.3.-</ecNumber>
    </recommendedName>
</protein>
<evidence type="ECO:0000256" key="8">
    <source>
        <dbReference type="PIRSR" id="PIRSR600269-51"/>
    </source>
</evidence>
<dbReference type="EC" id="1.4.3.-" evidence="9"/>
<dbReference type="PANTHER" id="PTHR10638">
    <property type="entry name" value="COPPER AMINE OXIDASE"/>
    <property type="match status" value="1"/>
</dbReference>
<dbReference type="InterPro" id="IPR036460">
    <property type="entry name" value="Cu_amine_oxidase_C_sf"/>
</dbReference>
<evidence type="ECO:0000256" key="3">
    <source>
        <dbReference type="ARBA" id="ARBA00022723"/>
    </source>
</evidence>
<dbReference type="Pfam" id="PF09248">
    <property type="entry name" value="DUF1965"/>
    <property type="match status" value="1"/>
</dbReference>
<evidence type="ECO:0000256" key="2">
    <source>
        <dbReference type="ARBA" id="ARBA00007983"/>
    </source>
</evidence>
<gene>
    <name evidence="14" type="ORF">BDV95DRAFT_607601</name>
</gene>
<comment type="caution">
    <text evidence="14">The sequence shown here is derived from an EMBL/GenBank/DDBJ whole genome shotgun (WGS) entry which is preliminary data.</text>
</comment>
<evidence type="ECO:0000313" key="14">
    <source>
        <dbReference type="EMBL" id="KAF2871343.1"/>
    </source>
</evidence>
<dbReference type="SUPFAM" id="SSF49998">
    <property type="entry name" value="Amine oxidase catalytic domain"/>
    <property type="match status" value="1"/>
</dbReference>
<dbReference type="GO" id="GO:0008131">
    <property type="term" value="F:primary methylamine oxidase activity"/>
    <property type="evidence" value="ECO:0007669"/>
    <property type="project" value="InterPro"/>
</dbReference>